<dbReference type="VEuPathDB" id="FungiDB:HpaG806326"/>
<dbReference type="AlphaFoldDB" id="M4BIU9"/>
<keyword evidence="2" id="KW-1185">Reference proteome</keyword>
<organism evidence="1 2">
    <name type="scientific">Hyaloperonospora arabidopsidis (strain Emoy2)</name>
    <name type="common">Downy mildew agent</name>
    <name type="synonym">Peronospora arabidopsidis</name>
    <dbReference type="NCBI Taxonomy" id="559515"/>
    <lineage>
        <taxon>Eukaryota</taxon>
        <taxon>Sar</taxon>
        <taxon>Stramenopiles</taxon>
        <taxon>Oomycota</taxon>
        <taxon>Peronosporomycetes</taxon>
        <taxon>Peronosporales</taxon>
        <taxon>Peronosporaceae</taxon>
        <taxon>Hyaloperonospora</taxon>
    </lineage>
</organism>
<dbReference type="InParanoid" id="M4BIU9"/>
<reference evidence="1" key="2">
    <citation type="submission" date="2015-06" db="UniProtKB">
        <authorList>
            <consortium name="EnsemblProtists"/>
        </authorList>
    </citation>
    <scope>IDENTIFICATION</scope>
    <source>
        <strain evidence="1">Emoy2</strain>
    </source>
</reference>
<dbReference type="Proteomes" id="UP000011713">
    <property type="component" value="Unassembled WGS sequence"/>
</dbReference>
<name>M4BIU9_HYAAE</name>
<accession>M4BIU9</accession>
<protein>
    <submittedName>
        <fullName evidence="1">Uncharacterized protein</fullName>
    </submittedName>
</protein>
<dbReference type="HOGENOM" id="CLU_2727643_0_0_1"/>
<evidence type="ECO:0000313" key="1">
    <source>
        <dbReference type="EnsemblProtists" id="HpaP806326"/>
    </source>
</evidence>
<evidence type="ECO:0000313" key="2">
    <source>
        <dbReference type="Proteomes" id="UP000011713"/>
    </source>
</evidence>
<reference evidence="2" key="1">
    <citation type="journal article" date="2010" name="Science">
        <title>Signatures of adaptation to obligate biotrophy in the Hyaloperonospora arabidopsidis genome.</title>
        <authorList>
            <person name="Baxter L."/>
            <person name="Tripathy S."/>
            <person name="Ishaque N."/>
            <person name="Boot N."/>
            <person name="Cabral A."/>
            <person name="Kemen E."/>
            <person name="Thines M."/>
            <person name="Ah-Fong A."/>
            <person name="Anderson R."/>
            <person name="Badejoko W."/>
            <person name="Bittner-Eddy P."/>
            <person name="Boore J.L."/>
            <person name="Chibucos M.C."/>
            <person name="Coates M."/>
            <person name="Dehal P."/>
            <person name="Delehaunty K."/>
            <person name="Dong S."/>
            <person name="Downton P."/>
            <person name="Dumas B."/>
            <person name="Fabro G."/>
            <person name="Fronick C."/>
            <person name="Fuerstenberg S.I."/>
            <person name="Fulton L."/>
            <person name="Gaulin E."/>
            <person name="Govers F."/>
            <person name="Hughes L."/>
            <person name="Humphray S."/>
            <person name="Jiang R.H."/>
            <person name="Judelson H."/>
            <person name="Kamoun S."/>
            <person name="Kyung K."/>
            <person name="Meijer H."/>
            <person name="Minx P."/>
            <person name="Morris P."/>
            <person name="Nelson J."/>
            <person name="Phuntumart V."/>
            <person name="Qutob D."/>
            <person name="Rehmany A."/>
            <person name="Rougon-Cardoso A."/>
            <person name="Ryden P."/>
            <person name="Torto-Alalibo T."/>
            <person name="Studholme D."/>
            <person name="Wang Y."/>
            <person name="Win J."/>
            <person name="Wood J."/>
            <person name="Clifton S.W."/>
            <person name="Rogers J."/>
            <person name="Van den Ackerveken G."/>
            <person name="Jones J.D."/>
            <person name="McDowell J.M."/>
            <person name="Beynon J."/>
            <person name="Tyler B.M."/>
        </authorList>
    </citation>
    <scope>NUCLEOTIDE SEQUENCE [LARGE SCALE GENOMIC DNA]</scope>
    <source>
        <strain evidence="2">Emoy2</strain>
    </source>
</reference>
<dbReference type="EnsemblProtists" id="HpaT806326">
    <property type="protein sequence ID" value="HpaP806326"/>
    <property type="gene ID" value="HpaG806326"/>
</dbReference>
<dbReference type="EMBL" id="JH598301">
    <property type="status" value="NOT_ANNOTATED_CDS"/>
    <property type="molecule type" value="Genomic_DNA"/>
</dbReference>
<proteinExistence type="predicted"/>
<sequence>MSPKLDMIGTVKAFFMSKFGVEKLCRSSIWTCASTTKLITQIFVKYRRDIQFSKLCLQMLQERLVRVSIVVI</sequence>